<dbReference type="InterPro" id="IPR001646">
    <property type="entry name" value="5peptide_repeat"/>
</dbReference>
<dbReference type="PANTHER" id="PTHR14136:SF17">
    <property type="entry name" value="BTB_POZ DOMAIN-CONTAINING PROTEIN KCTD9"/>
    <property type="match status" value="1"/>
</dbReference>
<proteinExistence type="predicted"/>
<evidence type="ECO:0000313" key="3">
    <source>
        <dbReference type="Proteomes" id="UP000199393"/>
    </source>
</evidence>
<gene>
    <name evidence="2" type="ORF">GA0070620_1447</name>
</gene>
<dbReference type="PATRIC" id="fig|307121.4.peg.1484"/>
<dbReference type="Gene3D" id="2.160.20.80">
    <property type="entry name" value="E3 ubiquitin-protein ligase SopA"/>
    <property type="match status" value="1"/>
</dbReference>
<feature type="region of interest" description="Disordered" evidence="1">
    <location>
        <begin position="279"/>
        <end position="315"/>
    </location>
</feature>
<evidence type="ECO:0000256" key="1">
    <source>
        <dbReference type="SAM" id="MobiDB-lite"/>
    </source>
</evidence>
<dbReference type="RefSeq" id="WP_091589130.1">
    <property type="nucleotide sequence ID" value="NZ_JBHRWG010000003.1"/>
</dbReference>
<accession>A0A1C3N094</accession>
<dbReference type="InterPro" id="IPR051082">
    <property type="entry name" value="Pentapeptide-BTB/POZ_domain"/>
</dbReference>
<name>A0A1C3N094_9ACTN</name>
<protein>
    <submittedName>
        <fullName evidence="2">Pentapeptide repeat-containing protein</fullName>
    </submittedName>
</protein>
<dbReference type="EMBL" id="LT598496">
    <property type="protein sequence ID" value="SBV25965.1"/>
    <property type="molecule type" value="Genomic_DNA"/>
</dbReference>
<dbReference type="Proteomes" id="UP000199393">
    <property type="component" value="Chromosome I"/>
</dbReference>
<dbReference type="AlphaFoldDB" id="A0A1C3N094"/>
<dbReference type="Pfam" id="PF00805">
    <property type="entry name" value="Pentapeptide"/>
    <property type="match status" value="1"/>
</dbReference>
<dbReference type="STRING" id="307121.GA0070620_1447"/>
<dbReference type="PANTHER" id="PTHR14136">
    <property type="entry name" value="BTB_POZ DOMAIN-CONTAINING PROTEIN KCTD9"/>
    <property type="match status" value="1"/>
</dbReference>
<sequence>MSESTRSARPATPGRADLRADCARCVGLCCVAPAFAASADFAIDKPAGRPCPNLGADHRCGIHSELRERGFPGCTVFDCFGAGQQVTQVTFGGRDWQGAPETAAVMFDTFAVMRPLHELLWYLTEALALRTSAALREALDAARTETARLTAGRPEELLALDVPAHRDRVNVLLARAGDAARGSGGRPGADHRGAHLFGADLRNVDLRRANLRGALLIGADLRGVDLRLADLTGADLRGADLRGADLSGALFLHQSQLDAARGDARTGLPARLARPGHWAALPLTPVRRPPHPAGRSGADGRSGGDGTSARRGRRR</sequence>
<dbReference type="SUPFAM" id="SSF141571">
    <property type="entry name" value="Pentapeptide repeat-like"/>
    <property type="match status" value="1"/>
</dbReference>
<reference evidence="3" key="1">
    <citation type="submission" date="2016-06" db="EMBL/GenBank/DDBJ databases">
        <authorList>
            <person name="Varghese N."/>
        </authorList>
    </citation>
    <scope>NUCLEOTIDE SEQUENCE [LARGE SCALE GENOMIC DNA]</scope>
    <source>
        <strain evidence="3">DSM 45344</strain>
    </source>
</reference>
<evidence type="ECO:0000313" key="2">
    <source>
        <dbReference type="EMBL" id="SBV25965.1"/>
    </source>
</evidence>
<organism evidence="2 3">
    <name type="scientific">Micromonospora krabiensis</name>
    <dbReference type="NCBI Taxonomy" id="307121"/>
    <lineage>
        <taxon>Bacteria</taxon>
        <taxon>Bacillati</taxon>
        <taxon>Actinomycetota</taxon>
        <taxon>Actinomycetes</taxon>
        <taxon>Micromonosporales</taxon>
        <taxon>Micromonosporaceae</taxon>
        <taxon>Micromonospora</taxon>
    </lineage>
</organism>
<keyword evidence="3" id="KW-1185">Reference proteome</keyword>
<dbReference type="OrthoDB" id="154708at2"/>